<dbReference type="Proteomes" id="UP000185608">
    <property type="component" value="Chromosome"/>
</dbReference>
<dbReference type="KEGG" id="halh:HTSR_1648"/>
<dbReference type="EMBL" id="CP016804">
    <property type="protein sequence ID" value="APE96155.1"/>
    <property type="molecule type" value="Genomic_DNA"/>
</dbReference>
<dbReference type="GeneID" id="30418246"/>
<dbReference type="InterPro" id="IPR043830">
    <property type="entry name" value="DUF5807"/>
</dbReference>
<evidence type="ECO:0000313" key="4">
    <source>
        <dbReference type="Proteomes" id="UP000186165"/>
    </source>
</evidence>
<name>A0A1D8S660_9EURY</name>
<gene>
    <name evidence="2" type="ORF">HSR6_1717</name>
    <name evidence="1" type="ORF">HTSR_1648</name>
</gene>
<keyword evidence="4" id="KW-1185">Reference proteome</keyword>
<accession>A0A1D8S660</accession>
<dbReference type="Pfam" id="PF19123">
    <property type="entry name" value="DUF5807"/>
    <property type="match status" value="1"/>
</dbReference>
<accession>A0A1J1AEC8</accession>
<reference evidence="2" key="3">
    <citation type="journal article" date="2017" name="ISME J.">
        <title>Discovery of anaerobic lithoheterotrophic haloarchaea, ubiquitous in hypersaline habitats.</title>
        <authorList>
            <person name="Sorokin D.Y."/>
            <person name="Messina E."/>
            <person name="Smedile F."/>
            <person name="Roman P."/>
            <person name="Damste J.S.S."/>
            <person name="Ciordia S."/>
            <person name="Mena M.C."/>
            <person name="Ferrer M."/>
            <person name="Golyshin P.N."/>
            <person name="Kublanov I.V."/>
            <person name="Samarov N.I."/>
            <person name="Toshchakov S.V."/>
            <person name="La Cono V."/>
            <person name="Yakimov M.M."/>
        </authorList>
    </citation>
    <scope>NUCLEOTIDE SEQUENCE</scope>
    <source>
        <strain evidence="2">HSR6</strain>
    </source>
</reference>
<evidence type="ECO:0000313" key="2">
    <source>
        <dbReference type="EMBL" id="APE96155.1"/>
    </source>
</evidence>
<dbReference type="AlphaFoldDB" id="A0A1D8S660"/>
<dbReference type="EMBL" id="CP016070">
    <property type="protein sequence ID" value="AOW80819.1"/>
    <property type="molecule type" value="Genomic_DNA"/>
</dbReference>
<dbReference type="Proteomes" id="UP000186165">
    <property type="component" value="Chromosome"/>
</dbReference>
<evidence type="ECO:0000313" key="3">
    <source>
        <dbReference type="Proteomes" id="UP000185608"/>
    </source>
</evidence>
<dbReference type="STRING" id="1873524.HSR6_1717"/>
<dbReference type="OrthoDB" id="300179at2157"/>
<proteinExistence type="predicted"/>
<sequence length="144" mass="15307">MNTDIEAFLSGDRPDHVAAYLSRDATDVDSLADQPYASPTDNGVLLVVPGDAGRSAFQSATGTDPMAFASEAMATDGHIDRSLTDADCPDEGDGETHELRLLFAFAEEQNEDVDGLYAEGDVIHAYAQCSCGLAYADKWVADGR</sequence>
<evidence type="ECO:0000313" key="1">
    <source>
        <dbReference type="EMBL" id="AOW80819.1"/>
    </source>
</evidence>
<organism evidence="1 3">
    <name type="scientific">Halodesulfurarchaeum formicicum</name>
    <dbReference type="NCBI Taxonomy" id="1873524"/>
    <lineage>
        <taxon>Archaea</taxon>
        <taxon>Methanobacteriati</taxon>
        <taxon>Methanobacteriota</taxon>
        <taxon>Stenosarchaea group</taxon>
        <taxon>Halobacteria</taxon>
        <taxon>Halobacteriales</taxon>
        <taxon>Halobacteriaceae</taxon>
        <taxon>Halodesulfurarchaeum</taxon>
    </lineage>
</organism>
<dbReference type="RefSeq" id="WP_070365485.1">
    <property type="nucleotide sequence ID" value="NZ_CP016070.1"/>
</dbReference>
<reference evidence="1 3" key="1">
    <citation type="submission" date="2016-06" db="EMBL/GenBank/DDBJ databases">
        <title>Discovery of anaerobic lithoheterotrophic haloarchaeon capable of sulfur respiration by hydrogen and formate.</title>
        <authorList>
            <person name="Sorokin D.Y."/>
            <person name="Kublanov I.V."/>
            <person name="Roman P."/>
            <person name="Sinninghe Damste J.S."/>
            <person name="Golyshin P.N."/>
            <person name="Rojo D."/>
            <person name="Ciordia S."/>
            <person name="Mena Md.C."/>
            <person name="Ferrer M."/>
            <person name="Smedile F."/>
            <person name="Messina E."/>
            <person name="La Cono V."/>
            <person name="Yakimov M.M."/>
        </authorList>
    </citation>
    <scope>NUCLEOTIDE SEQUENCE [LARGE SCALE GENOMIC DNA]</scope>
    <source>
        <strain evidence="1 3">HTSR1</strain>
    </source>
</reference>
<dbReference type="KEGG" id="hhsr:HSR6_1717"/>
<reference evidence="4" key="2">
    <citation type="submission" date="2016-08" db="EMBL/GenBank/DDBJ databases">
        <title>Discovery of first anaerobic lithoheterotrophic haloarchae widely represented in hypersaline habitats.</title>
        <authorList>
            <person name="Sorokin D.Y."/>
            <person name="Kublanov I.V."/>
            <person name="Roman P."/>
            <person name="Sinninghe Damste J.S."/>
            <person name="Golyshin P.N."/>
            <person name="Rojo D."/>
            <person name="Ciordia S."/>
            <person name="Mena Md.C."/>
            <person name="Ferrer M."/>
            <person name="Smedile F."/>
            <person name="Messina E."/>
            <person name="La Cono V."/>
            <person name="Yakimov M.M."/>
        </authorList>
    </citation>
    <scope>NUCLEOTIDE SEQUENCE [LARGE SCALE GENOMIC DNA]</scope>
    <source>
        <strain evidence="4">HSR6</strain>
    </source>
</reference>
<dbReference type="PATRIC" id="fig|1855411.3.peg.1653"/>
<protein>
    <submittedName>
        <fullName evidence="1">Uncharacterized protein</fullName>
    </submittedName>
</protein>